<accession>A0A5B7IV72</accession>
<dbReference type="AlphaFoldDB" id="A0A5B7IV72"/>
<gene>
    <name evidence="2" type="ORF">E2C01_083448</name>
</gene>
<feature type="compositionally biased region" description="Basic and acidic residues" evidence="1">
    <location>
        <begin position="46"/>
        <end position="60"/>
    </location>
</feature>
<evidence type="ECO:0000313" key="3">
    <source>
        <dbReference type="Proteomes" id="UP000324222"/>
    </source>
</evidence>
<sequence length="78" mass="9079">MEAEVVIKFGKSAKRFPGKRRLGVVTSYLKVKDHLWSSRRLVRQVRDEKRREEMQGRETRGGGQSLVRIKGKRRIAKG</sequence>
<dbReference type="EMBL" id="VSRR010078114">
    <property type="protein sequence ID" value="MPC88540.1"/>
    <property type="molecule type" value="Genomic_DNA"/>
</dbReference>
<keyword evidence="3" id="KW-1185">Reference proteome</keyword>
<evidence type="ECO:0000256" key="1">
    <source>
        <dbReference type="SAM" id="MobiDB-lite"/>
    </source>
</evidence>
<reference evidence="2 3" key="1">
    <citation type="submission" date="2019-05" db="EMBL/GenBank/DDBJ databases">
        <title>Another draft genome of Portunus trituberculatus and its Hox gene families provides insights of decapod evolution.</title>
        <authorList>
            <person name="Jeong J.-H."/>
            <person name="Song I."/>
            <person name="Kim S."/>
            <person name="Choi T."/>
            <person name="Kim D."/>
            <person name="Ryu S."/>
            <person name="Kim W."/>
        </authorList>
    </citation>
    <scope>NUCLEOTIDE SEQUENCE [LARGE SCALE GENOMIC DNA]</scope>
    <source>
        <tissue evidence="2">Muscle</tissue>
    </source>
</reference>
<feature type="compositionally biased region" description="Basic residues" evidence="1">
    <location>
        <begin position="69"/>
        <end position="78"/>
    </location>
</feature>
<protein>
    <submittedName>
        <fullName evidence="2">Uncharacterized protein</fullName>
    </submittedName>
</protein>
<feature type="region of interest" description="Disordered" evidence="1">
    <location>
        <begin position="46"/>
        <end position="78"/>
    </location>
</feature>
<proteinExistence type="predicted"/>
<dbReference type="Proteomes" id="UP000324222">
    <property type="component" value="Unassembled WGS sequence"/>
</dbReference>
<comment type="caution">
    <text evidence="2">The sequence shown here is derived from an EMBL/GenBank/DDBJ whole genome shotgun (WGS) entry which is preliminary data.</text>
</comment>
<evidence type="ECO:0000313" key="2">
    <source>
        <dbReference type="EMBL" id="MPC88540.1"/>
    </source>
</evidence>
<organism evidence="2 3">
    <name type="scientific">Portunus trituberculatus</name>
    <name type="common">Swimming crab</name>
    <name type="synonym">Neptunus trituberculatus</name>
    <dbReference type="NCBI Taxonomy" id="210409"/>
    <lineage>
        <taxon>Eukaryota</taxon>
        <taxon>Metazoa</taxon>
        <taxon>Ecdysozoa</taxon>
        <taxon>Arthropoda</taxon>
        <taxon>Crustacea</taxon>
        <taxon>Multicrustacea</taxon>
        <taxon>Malacostraca</taxon>
        <taxon>Eumalacostraca</taxon>
        <taxon>Eucarida</taxon>
        <taxon>Decapoda</taxon>
        <taxon>Pleocyemata</taxon>
        <taxon>Brachyura</taxon>
        <taxon>Eubrachyura</taxon>
        <taxon>Portunoidea</taxon>
        <taxon>Portunidae</taxon>
        <taxon>Portuninae</taxon>
        <taxon>Portunus</taxon>
    </lineage>
</organism>
<name>A0A5B7IV72_PORTR</name>